<keyword evidence="4" id="KW-1185">Reference proteome</keyword>
<dbReference type="AlphaFoldDB" id="A0A369JDE9"/>
<dbReference type="Proteomes" id="UP000076154">
    <property type="component" value="Unassembled WGS sequence"/>
</dbReference>
<sequence length="349" mass="36868">MAAAVTIDDTDPRVSYSPDWQADIDTHDALNSTTHGAFQPGATAVLSFNGSAVDVYGMIAQNSEETDVVSRYTIDEVDLVTNNNASSTTDNLFRQLFFRSPPLDPGPHKLTVTYVDGVSFWLDYFDVIPDSNPDFDVTLHPDPDPASTQTETTTATMVTTKLDPVAVAVTTVVSGAGNTVHATSTFTTTATRSTVSERVIIKSTAQSPTLSPTIPSASSTMQGSPGPFPGSGISRRTPIGAIAGGAAAGVFVLVMVICCFWYMHRRRKAMAAVTPLPFGPGSRYWPLSAAKAQPRQIEGLRVSLYVTRGGTALGKLHGRQGARSIGALNVGTSSVETGNRGDIPPPYGQ</sequence>
<evidence type="ECO:0000256" key="1">
    <source>
        <dbReference type="SAM" id="MobiDB-lite"/>
    </source>
</evidence>
<dbReference type="OrthoDB" id="3265734at2759"/>
<dbReference type="EMBL" id="LUEZ02000110">
    <property type="protein sequence ID" value="RDB17743.1"/>
    <property type="molecule type" value="Genomic_DNA"/>
</dbReference>
<dbReference type="STRING" id="39966.A0A369JDE9"/>
<gene>
    <name evidence="3" type="ORF">Hypma_001138</name>
</gene>
<protein>
    <submittedName>
        <fullName evidence="3">Uncharacterized protein</fullName>
    </submittedName>
</protein>
<feature type="compositionally biased region" description="Polar residues" evidence="1">
    <location>
        <begin position="208"/>
        <end position="222"/>
    </location>
</feature>
<comment type="caution">
    <text evidence="3">The sequence shown here is derived from an EMBL/GenBank/DDBJ whole genome shotgun (WGS) entry which is preliminary data.</text>
</comment>
<dbReference type="Gene3D" id="2.60.120.260">
    <property type="entry name" value="Galactose-binding domain-like"/>
    <property type="match status" value="1"/>
</dbReference>
<name>A0A369JDE9_HYPMA</name>
<keyword evidence="2" id="KW-1133">Transmembrane helix</keyword>
<evidence type="ECO:0000313" key="4">
    <source>
        <dbReference type="Proteomes" id="UP000076154"/>
    </source>
</evidence>
<keyword evidence="2" id="KW-0812">Transmembrane</keyword>
<accession>A0A369JDE9</accession>
<proteinExistence type="predicted"/>
<organism evidence="3 4">
    <name type="scientific">Hypsizygus marmoreus</name>
    <name type="common">White beech mushroom</name>
    <name type="synonym">Agaricus marmoreus</name>
    <dbReference type="NCBI Taxonomy" id="39966"/>
    <lineage>
        <taxon>Eukaryota</taxon>
        <taxon>Fungi</taxon>
        <taxon>Dikarya</taxon>
        <taxon>Basidiomycota</taxon>
        <taxon>Agaricomycotina</taxon>
        <taxon>Agaricomycetes</taxon>
        <taxon>Agaricomycetidae</taxon>
        <taxon>Agaricales</taxon>
        <taxon>Tricholomatineae</taxon>
        <taxon>Lyophyllaceae</taxon>
        <taxon>Hypsizygus</taxon>
    </lineage>
</organism>
<dbReference type="InParanoid" id="A0A369JDE9"/>
<reference evidence="3" key="1">
    <citation type="submission" date="2018-04" db="EMBL/GenBank/DDBJ databases">
        <title>Whole genome sequencing of Hypsizygus marmoreus.</title>
        <authorList>
            <person name="Choi I.-G."/>
            <person name="Min B."/>
            <person name="Kim J.-G."/>
            <person name="Kim S."/>
            <person name="Oh Y.-L."/>
            <person name="Kong W.-S."/>
            <person name="Park H."/>
            <person name="Jeong J."/>
            <person name="Song E.-S."/>
        </authorList>
    </citation>
    <scope>NUCLEOTIDE SEQUENCE [LARGE SCALE GENOMIC DNA]</scope>
    <source>
        <strain evidence="3">51987-8</strain>
    </source>
</reference>
<feature type="region of interest" description="Disordered" evidence="1">
    <location>
        <begin position="208"/>
        <end position="232"/>
    </location>
</feature>
<evidence type="ECO:0000313" key="3">
    <source>
        <dbReference type="EMBL" id="RDB17743.1"/>
    </source>
</evidence>
<evidence type="ECO:0000256" key="2">
    <source>
        <dbReference type="SAM" id="Phobius"/>
    </source>
</evidence>
<feature type="transmembrane region" description="Helical" evidence="2">
    <location>
        <begin position="239"/>
        <end position="262"/>
    </location>
</feature>
<keyword evidence="2" id="KW-0472">Membrane</keyword>